<dbReference type="Proteomes" id="UP000694501">
    <property type="component" value="Unassembled WGS sequence"/>
</dbReference>
<dbReference type="AlphaFoldDB" id="A0A949JIU6"/>
<keyword evidence="1" id="KW-0812">Transmembrane</keyword>
<gene>
    <name evidence="2" type="ORF">JGS22_022190</name>
</gene>
<dbReference type="EMBL" id="JAELVF020000003">
    <property type="protein sequence ID" value="MBU7600267.1"/>
    <property type="molecule type" value="Genomic_DNA"/>
</dbReference>
<proteinExistence type="predicted"/>
<organism evidence="2 3">
    <name type="scientific">Streptomyces tardus</name>
    <dbReference type="NCBI Taxonomy" id="2780544"/>
    <lineage>
        <taxon>Bacteria</taxon>
        <taxon>Bacillati</taxon>
        <taxon>Actinomycetota</taxon>
        <taxon>Actinomycetes</taxon>
        <taxon>Kitasatosporales</taxon>
        <taxon>Streptomycetaceae</taxon>
        <taxon>Streptomyces</taxon>
    </lineage>
</organism>
<comment type="caution">
    <text evidence="2">The sequence shown here is derived from an EMBL/GenBank/DDBJ whole genome shotgun (WGS) entry which is preliminary data.</text>
</comment>
<keyword evidence="1" id="KW-1133">Transmembrane helix</keyword>
<feature type="transmembrane region" description="Helical" evidence="1">
    <location>
        <begin position="119"/>
        <end position="140"/>
    </location>
</feature>
<reference evidence="2" key="1">
    <citation type="submission" date="2021-06" db="EMBL/GenBank/DDBJ databases">
        <title>Sequencing of actinobacteria type strains.</title>
        <authorList>
            <person name="Nguyen G.-S."/>
            <person name="Wentzel A."/>
        </authorList>
    </citation>
    <scope>NUCLEOTIDE SEQUENCE</scope>
    <source>
        <strain evidence="2">P38-E01</strain>
    </source>
</reference>
<name>A0A949JIU6_9ACTN</name>
<dbReference type="RefSeq" id="WP_211041138.1">
    <property type="nucleotide sequence ID" value="NZ_JAELVF020000003.1"/>
</dbReference>
<protein>
    <submittedName>
        <fullName evidence="2">Uncharacterized protein</fullName>
    </submittedName>
</protein>
<keyword evidence="3" id="KW-1185">Reference proteome</keyword>
<evidence type="ECO:0000313" key="3">
    <source>
        <dbReference type="Proteomes" id="UP000694501"/>
    </source>
</evidence>
<feature type="transmembrane region" description="Helical" evidence="1">
    <location>
        <begin position="57"/>
        <end position="84"/>
    </location>
</feature>
<evidence type="ECO:0000313" key="2">
    <source>
        <dbReference type="EMBL" id="MBU7600267.1"/>
    </source>
</evidence>
<keyword evidence="1" id="KW-0472">Membrane</keyword>
<evidence type="ECO:0000256" key="1">
    <source>
        <dbReference type="SAM" id="Phobius"/>
    </source>
</evidence>
<sequence length="162" mass="16857">MQSDDRQPDAREYGRLRSAAYTAVCTALRTARRGLSLLPLTAKALAGRGTSGRPGRLAVPGALVALVLALVALFLVGLGVFVGISGYLYPIRPDVIEAIGHPFTADSVLDNAWGGPTLAGAWLVHALVALAIQVVALALVHAMTRVWERLTGVPAAGRAVQG</sequence>
<accession>A0A949JIU6</accession>